<proteinExistence type="inferred from homology"/>
<dbReference type="STRING" id="100787.A0A0G4MZ55"/>
<dbReference type="PANTHER" id="PTHR28262">
    <property type="entry name" value="DASH COMPLEX SUBUNIT SPC19"/>
    <property type="match status" value="1"/>
</dbReference>
<dbReference type="PANTHER" id="PTHR28262:SF1">
    <property type="entry name" value="DASH COMPLEX SUBUNIT SPC19"/>
    <property type="match status" value="1"/>
</dbReference>
<protein>
    <recommendedName>
        <fullName evidence="5">DASH complex subunit SPC19</fullName>
    </recommendedName>
    <alternativeName>
        <fullName evidence="12">Outer kinetochore protein SPC19</fullName>
    </alternativeName>
</protein>
<keyword evidence="10" id="KW-0539">Nucleus</keyword>
<evidence type="ECO:0000256" key="6">
    <source>
        <dbReference type="ARBA" id="ARBA00022454"/>
    </source>
</evidence>
<evidence type="ECO:0000256" key="13">
    <source>
        <dbReference type="SAM" id="Coils"/>
    </source>
</evidence>
<keyword evidence="7" id="KW-0963">Cytoplasm</keyword>
<keyword evidence="11" id="KW-0137">Centromere</keyword>
<comment type="similarity">
    <text evidence="4">Belongs to the DASH complex SPC19 family.</text>
</comment>
<evidence type="ECO:0000313" key="15">
    <source>
        <dbReference type="EMBL" id="CRK39404.1"/>
    </source>
</evidence>
<evidence type="ECO:0000256" key="14">
    <source>
        <dbReference type="SAM" id="MobiDB-lite"/>
    </source>
</evidence>
<evidence type="ECO:0000256" key="7">
    <source>
        <dbReference type="ARBA" id="ARBA00022490"/>
    </source>
</evidence>
<evidence type="ECO:0000256" key="8">
    <source>
        <dbReference type="ARBA" id="ARBA00022838"/>
    </source>
</evidence>
<feature type="coiled-coil region" evidence="13">
    <location>
        <begin position="143"/>
        <end position="170"/>
    </location>
</feature>
<dbReference type="InterPro" id="IPR013251">
    <property type="entry name" value="DASH_Spc19"/>
</dbReference>
<accession>A0A0G4MZ55</accession>
<sequence length="171" mass="18625">MAAPSTYADCVSSLTHSLTFLTSSVSTLRASTADLPRLSTALRTTRHYELIPHPSLAAAEASLRDEIGPHIAHLLDRAETQVDRAERRVETLKARSELLAGRMAADDGGLGNSGATRARTPGARGKGLAGERALKARAVRTRKEGLKYSVERLELQVSQKERELRKRLEEA</sequence>
<reference evidence="15 16" key="1">
    <citation type="submission" date="2015-05" db="EMBL/GenBank/DDBJ databases">
        <authorList>
            <person name="Wang D.B."/>
            <person name="Wang M."/>
        </authorList>
    </citation>
    <scope>NUCLEOTIDE SEQUENCE [LARGE SCALE GENOMIC DNA]</scope>
    <source>
        <strain evidence="15">VL1</strain>
    </source>
</reference>
<dbReference type="GO" id="GO:0008608">
    <property type="term" value="P:attachment of spindle microtubules to kinetochore"/>
    <property type="evidence" value="ECO:0007669"/>
    <property type="project" value="InterPro"/>
</dbReference>
<keyword evidence="9" id="KW-0206">Cytoskeleton</keyword>
<feature type="non-terminal residue" evidence="15">
    <location>
        <position position="171"/>
    </location>
</feature>
<feature type="coiled-coil region" evidence="13">
    <location>
        <begin position="75"/>
        <end position="102"/>
    </location>
</feature>
<dbReference type="Pfam" id="PF08287">
    <property type="entry name" value="DASH_Spc19"/>
    <property type="match status" value="1"/>
</dbReference>
<dbReference type="GO" id="GO:0042729">
    <property type="term" value="C:DASH complex"/>
    <property type="evidence" value="ECO:0007669"/>
    <property type="project" value="InterPro"/>
</dbReference>
<evidence type="ECO:0000256" key="11">
    <source>
        <dbReference type="ARBA" id="ARBA00023328"/>
    </source>
</evidence>
<evidence type="ECO:0000256" key="5">
    <source>
        <dbReference type="ARBA" id="ARBA00016329"/>
    </source>
</evidence>
<evidence type="ECO:0000256" key="2">
    <source>
        <dbReference type="ARBA" id="ARBA00004186"/>
    </source>
</evidence>
<dbReference type="Proteomes" id="UP000044602">
    <property type="component" value="Unassembled WGS sequence"/>
</dbReference>
<keyword evidence="16" id="KW-1185">Reference proteome</keyword>
<dbReference type="EMBL" id="CVQH01025860">
    <property type="protein sequence ID" value="CRK39404.1"/>
    <property type="molecule type" value="Genomic_DNA"/>
</dbReference>
<evidence type="ECO:0000313" key="16">
    <source>
        <dbReference type="Proteomes" id="UP000044602"/>
    </source>
</evidence>
<organism evidence="15 16">
    <name type="scientific">Verticillium longisporum</name>
    <name type="common">Verticillium dahliae var. longisporum</name>
    <dbReference type="NCBI Taxonomy" id="100787"/>
    <lineage>
        <taxon>Eukaryota</taxon>
        <taxon>Fungi</taxon>
        <taxon>Dikarya</taxon>
        <taxon>Ascomycota</taxon>
        <taxon>Pezizomycotina</taxon>
        <taxon>Sordariomycetes</taxon>
        <taxon>Hypocreomycetidae</taxon>
        <taxon>Glomerellales</taxon>
        <taxon>Plectosphaerellaceae</taxon>
        <taxon>Verticillium</taxon>
    </lineage>
</organism>
<feature type="region of interest" description="Disordered" evidence="14">
    <location>
        <begin position="109"/>
        <end position="130"/>
    </location>
</feature>
<evidence type="ECO:0000256" key="4">
    <source>
        <dbReference type="ARBA" id="ARBA00008952"/>
    </source>
</evidence>
<evidence type="ECO:0000256" key="9">
    <source>
        <dbReference type="ARBA" id="ARBA00023212"/>
    </source>
</evidence>
<evidence type="ECO:0000256" key="12">
    <source>
        <dbReference type="ARBA" id="ARBA00032583"/>
    </source>
</evidence>
<keyword evidence="8" id="KW-0995">Kinetochore</keyword>
<evidence type="ECO:0000256" key="3">
    <source>
        <dbReference type="ARBA" id="ARBA00004629"/>
    </source>
</evidence>
<keyword evidence="13" id="KW-0175">Coiled coil</keyword>
<gene>
    <name evidence="15" type="ORF">BN1708_001621</name>
</gene>
<evidence type="ECO:0000256" key="1">
    <source>
        <dbReference type="ARBA" id="ARBA00004123"/>
    </source>
</evidence>
<keyword evidence="6" id="KW-0158">Chromosome</keyword>
<dbReference type="GO" id="GO:0005876">
    <property type="term" value="C:spindle microtubule"/>
    <property type="evidence" value="ECO:0007669"/>
    <property type="project" value="InterPro"/>
</dbReference>
<name>A0A0G4MZ55_VERLO</name>
<comment type="subcellular location">
    <subcellularLocation>
        <location evidence="3">Chromosome</location>
        <location evidence="3">Centromere</location>
        <location evidence="3">Kinetochore</location>
    </subcellularLocation>
    <subcellularLocation>
        <location evidence="2">Cytoplasm</location>
        <location evidence="2">Cytoskeleton</location>
        <location evidence="2">Spindle</location>
    </subcellularLocation>
    <subcellularLocation>
        <location evidence="1">Nucleus</location>
    </subcellularLocation>
</comment>
<evidence type="ECO:0000256" key="10">
    <source>
        <dbReference type="ARBA" id="ARBA00023242"/>
    </source>
</evidence>
<dbReference type="AlphaFoldDB" id="A0A0G4MZ55"/>